<evidence type="ECO:0000256" key="8">
    <source>
        <dbReference type="SAM" id="Phobius"/>
    </source>
</evidence>
<name>A0A5C5Y594_9PLAN</name>
<dbReference type="AlphaFoldDB" id="A0A5C5Y594"/>
<comment type="catalytic activity">
    <reaction evidence="1">
        <text>ATP + protein L-histidine = ADP + protein N-phospho-L-histidine.</text>
        <dbReference type="EC" id="2.7.13.3"/>
    </reaction>
</comment>
<dbReference type="PRINTS" id="PR00344">
    <property type="entry name" value="BCTRLSENSOR"/>
</dbReference>
<comment type="caution">
    <text evidence="10">The sequence shown here is derived from an EMBL/GenBank/DDBJ whole genome shotgun (WGS) entry which is preliminary data.</text>
</comment>
<keyword evidence="11" id="KW-1185">Reference proteome</keyword>
<dbReference type="SMART" id="SM00388">
    <property type="entry name" value="HisKA"/>
    <property type="match status" value="1"/>
</dbReference>
<keyword evidence="5" id="KW-0418">Kinase</keyword>
<dbReference type="Pfam" id="PF02518">
    <property type="entry name" value="HATPase_c"/>
    <property type="match status" value="1"/>
</dbReference>
<dbReference type="PROSITE" id="PS50109">
    <property type="entry name" value="HIS_KIN"/>
    <property type="match status" value="1"/>
</dbReference>
<dbReference type="GO" id="GO:0000155">
    <property type="term" value="F:phosphorelay sensor kinase activity"/>
    <property type="evidence" value="ECO:0007669"/>
    <property type="project" value="InterPro"/>
</dbReference>
<feature type="domain" description="Histidine kinase" evidence="9">
    <location>
        <begin position="87"/>
        <end position="303"/>
    </location>
</feature>
<feature type="transmembrane region" description="Helical" evidence="8">
    <location>
        <begin position="46"/>
        <end position="70"/>
    </location>
</feature>
<dbReference type="Gene3D" id="1.10.287.130">
    <property type="match status" value="1"/>
</dbReference>
<dbReference type="CDD" id="cd00082">
    <property type="entry name" value="HisKA"/>
    <property type="match status" value="1"/>
</dbReference>
<dbReference type="CDD" id="cd00075">
    <property type="entry name" value="HATPase"/>
    <property type="match status" value="1"/>
</dbReference>
<dbReference type="RefSeq" id="WP_197203615.1">
    <property type="nucleotide sequence ID" value="NZ_SJPL01000001.1"/>
</dbReference>
<keyword evidence="6" id="KW-0902">Two-component regulatory system</keyword>
<dbReference type="SUPFAM" id="SSF47384">
    <property type="entry name" value="Homodimeric domain of signal transducing histidine kinase"/>
    <property type="match status" value="1"/>
</dbReference>
<keyword evidence="8" id="KW-1133">Transmembrane helix</keyword>
<evidence type="ECO:0000313" key="10">
    <source>
        <dbReference type="EMBL" id="TWT70294.1"/>
    </source>
</evidence>
<dbReference type="InterPro" id="IPR003661">
    <property type="entry name" value="HisK_dim/P_dom"/>
</dbReference>
<dbReference type="InterPro" id="IPR003594">
    <property type="entry name" value="HATPase_dom"/>
</dbReference>
<dbReference type="Proteomes" id="UP000317238">
    <property type="component" value="Unassembled WGS sequence"/>
</dbReference>
<evidence type="ECO:0000256" key="7">
    <source>
        <dbReference type="SAM" id="MobiDB-lite"/>
    </source>
</evidence>
<accession>A0A5C5Y594</accession>
<keyword evidence="8" id="KW-0472">Membrane</keyword>
<dbReference type="EMBL" id="SJPL01000001">
    <property type="protein sequence ID" value="TWT70294.1"/>
    <property type="molecule type" value="Genomic_DNA"/>
</dbReference>
<evidence type="ECO:0000256" key="2">
    <source>
        <dbReference type="ARBA" id="ARBA00012438"/>
    </source>
</evidence>
<evidence type="ECO:0000256" key="1">
    <source>
        <dbReference type="ARBA" id="ARBA00000085"/>
    </source>
</evidence>
<dbReference type="InterPro" id="IPR005467">
    <property type="entry name" value="His_kinase_dom"/>
</dbReference>
<dbReference type="PANTHER" id="PTHR43711">
    <property type="entry name" value="TWO-COMPONENT HISTIDINE KINASE"/>
    <property type="match status" value="1"/>
</dbReference>
<dbReference type="PANTHER" id="PTHR43711:SF1">
    <property type="entry name" value="HISTIDINE KINASE 1"/>
    <property type="match status" value="1"/>
</dbReference>
<dbReference type="SUPFAM" id="SSF55874">
    <property type="entry name" value="ATPase domain of HSP90 chaperone/DNA topoisomerase II/histidine kinase"/>
    <property type="match status" value="1"/>
</dbReference>
<keyword evidence="8" id="KW-0812">Transmembrane</keyword>
<evidence type="ECO:0000256" key="6">
    <source>
        <dbReference type="ARBA" id="ARBA00023012"/>
    </source>
</evidence>
<feature type="compositionally biased region" description="Basic and acidic residues" evidence="7">
    <location>
        <begin position="340"/>
        <end position="352"/>
    </location>
</feature>
<dbReference type="Gene3D" id="3.30.565.10">
    <property type="entry name" value="Histidine kinase-like ATPase, C-terminal domain"/>
    <property type="match status" value="1"/>
</dbReference>
<evidence type="ECO:0000256" key="3">
    <source>
        <dbReference type="ARBA" id="ARBA00022553"/>
    </source>
</evidence>
<dbReference type="Pfam" id="PF00512">
    <property type="entry name" value="HisKA"/>
    <property type="match status" value="1"/>
</dbReference>
<dbReference type="FunFam" id="1.10.287.130:FF:000127">
    <property type="entry name" value="Two-component sensor histidine kinase"/>
    <property type="match status" value="1"/>
</dbReference>
<evidence type="ECO:0000259" key="9">
    <source>
        <dbReference type="PROSITE" id="PS50109"/>
    </source>
</evidence>
<dbReference type="InterPro" id="IPR036097">
    <property type="entry name" value="HisK_dim/P_sf"/>
</dbReference>
<keyword evidence="3" id="KW-0597">Phosphoprotein</keyword>
<feature type="transmembrane region" description="Helical" evidence="8">
    <location>
        <begin position="12"/>
        <end position="34"/>
    </location>
</feature>
<evidence type="ECO:0000256" key="4">
    <source>
        <dbReference type="ARBA" id="ARBA00022679"/>
    </source>
</evidence>
<dbReference type="InterPro" id="IPR004358">
    <property type="entry name" value="Sig_transdc_His_kin-like_C"/>
</dbReference>
<dbReference type="InterPro" id="IPR050736">
    <property type="entry name" value="Sensor_HK_Regulatory"/>
</dbReference>
<dbReference type="InterPro" id="IPR036890">
    <property type="entry name" value="HATPase_C_sf"/>
</dbReference>
<evidence type="ECO:0000256" key="5">
    <source>
        <dbReference type="ARBA" id="ARBA00022777"/>
    </source>
</evidence>
<protein>
    <recommendedName>
        <fullName evidence="2">histidine kinase</fullName>
        <ecNumber evidence="2">2.7.13.3</ecNumber>
    </recommendedName>
</protein>
<proteinExistence type="predicted"/>
<reference evidence="10 11" key="1">
    <citation type="submission" date="2019-02" db="EMBL/GenBank/DDBJ databases">
        <title>Deep-cultivation of Planctomycetes and their phenomic and genomic characterization uncovers novel biology.</title>
        <authorList>
            <person name="Wiegand S."/>
            <person name="Jogler M."/>
            <person name="Boedeker C."/>
            <person name="Pinto D."/>
            <person name="Vollmers J."/>
            <person name="Rivas-Marin E."/>
            <person name="Kohn T."/>
            <person name="Peeters S.H."/>
            <person name="Heuer A."/>
            <person name="Rast P."/>
            <person name="Oberbeckmann S."/>
            <person name="Bunk B."/>
            <person name="Jeske O."/>
            <person name="Meyerdierks A."/>
            <person name="Storesund J.E."/>
            <person name="Kallscheuer N."/>
            <person name="Luecker S."/>
            <person name="Lage O.M."/>
            <person name="Pohl T."/>
            <person name="Merkel B.J."/>
            <person name="Hornburger P."/>
            <person name="Mueller R.-W."/>
            <person name="Bruemmer F."/>
            <person name="Labrenz M."/>
            <person name="Spormann A.M."/>
            <person name="Op Den Camp H."/>
            <person name="Overmann J."/>
            <person name="Amann R."/>
            <person name="Jetten M.S.M."/>
            <person name="Mascher T."/>
            <person name="Medema M.H."/>
            <person name="Devos D.P."/>
            <person name="Kaster A.-K."/>
            <person name="Ovreas L."/>
            <person name="Rohde M."/>
            <person name="Galperin M.Y."/>
            <person name="Jogler C."/>
        </authorList>
    </citation>
    <scope>NUCLEOTIDE SEQUENCE [LARGE SCALE GENOMIC DNA]</scope>
    <source>
        <strain evidence="10 11">Pan14r</strain>
    </source>
</reference>
<evidence type="ECO:0000313" key="11">
    <source>
        <dbReference type="Proteomes" id="UP000317238"/>
    </source>
</evidence>
<gene>
    <name evidence="10" type="primary">phoR_2</name>
    <name evidence="10" type="ORF">Pan14r_25990</name>
</gene>
<feature type="region of interest" description="Disordered" evidence="7">
    <location>
        <begin position="306"/>
        <end position="366"/>
    </location>
</feature>
<dbReference type="SMART" id="SM00387">
    <property type="entry name" value="HATPase_c"/>
    <property type="match status" value="1"/>
</dbReference>
<keyword evidence="4 10" id="KW-0808">Transferase</keyword>
<organism evidence="10 11">
    <name type="scientific">Crateriforma conspicua</name>
    <dbReference type="NCBI Taxonomy" id="2527996"/>
    <lineage>
        <taxon>Bacteria</taxon>
        <taxon>Pseudomonadati</taxon>
        <taxon>Planctomycetota</taxon>
        <taxon>Planctomycetia</taxon>
        <taxon>Planctomycetales</taxon>
        <taxon>Planctomycetaceae</taxon>
        <taxon>Crateriforma</taxon>
    </lineage>
</organism>
<dbReference type="EC" id="2.7.13.3" evidence="2"/>
<sequence length="366" mass="40103">MLERRSLKGPVVLGVVMIVLVIILGAMWVVGNILGATGTPVSPTMFWAMLATGGVLLTFVLAGVITYLTLTVKAFNLNRRQSNFIDSVTHELKSPLASLKLYLQTMTRRAVDADQQQHFHRTMLEDVERLDSLINHLLDAARIERGVEPQPPATVRLDELLDQLAQAACLRYRTDPSVVSIRSNQVTVNSQLIQLEILFRNLIDNAVKYAGDPPEVVVTVSTQNQKDVIVRVADNGCGIPMDQRRKVFGRFVRLGNELERSKPGTGLGLYLVRNVAKTLGGVVRVNDRTGGGTEFEVLLRSVWQHEQARSGDDTESPPTSLLDFPPGEDPMKLPINQFDPKGDGQESIKPDESTVPLAKPGGPSGG</sequence>